<dbReference type="EMBL" id="AL590443">
    <property type="protein sequence ID" value="CCI73916.1"/>
    <property type="molecule type" value="Genomic_DNA"/>
</dbReference>
<keyword evidence="3" id="KW-1185">Reference proteome</keyword>
<keyword evidence="1" id="KW-0812">Transmembrane</keyword>
<feature type="transmembrane region" description="Helical" evidence="1">
    <location>
        <begin position="52"/>
        <end position="71"/>
    </location>
</feature>
<protein>
    <submittedName>
        <fullName evidence="2">ECU03_0377 protein</fullName>
    </submittedName>
</protein>
<reference evidence="2 3" key="2">
    <citation type="journal article" date="2009" name="BMC Genomics">
        <title>Identification of transcriptional signals in Encephalitozoon cuniculi widespread among Microsporidia phylum: support for accurate structural genome annotation.</title>
        <authorList>
            <person name="Peyretaillade E."/>
            <person name="Goncalves O."/>
            <person name="Terrat S."/>
            <person name="Dugat-Bony E."/>
            <person name="Wincker P."/>
            <person name="Cornman R.S."/>
            <person name="Evans J.D."/>
            <person name="Delbac F."/>
            <person name="Peyret P."/>
        </authorList>
    </citation>
    <scope>NUCLEOTIDE SEQUENCE [LARGE SCALE GENOMIC DNA]</scope>
    <source>
        <strain evidence="2 3">GB-M1</strain>
    </source>
</reference>
<organism evidence="2 3">
    <name type="scientific">Encephalitozoon cuniculi (strain GB-M1)</name>
    <name type="common">Microsporidian parasite</name>
    <dbReference type="NCBI Taxonomy" id="284813"/>
    <lineage>
        <taxon>Eukaryota</taxon>
        <taxon>Fungi</taxon>
        <taxon>Fungi incertae sedis</taxon>
        <taxon>Microsporidia</taxon>
        <taxon>Unikaryonidae</taxon>
        <taxon>Encephalitozoon</taxon>
    </lineage>
</organism>
<evidence type="ECO:0000313" key="3">
    <source>
        <dbReference type="Proteomes" id="UP000000819"/>
    </source>
</evidence>
<keyword evidence="1" id="KW-1133">Transmembrane helix</keyword>
<accession>I7IV35</accession>
<dbReference type="GeneID" id="77136327"/>
<dbReference type="Proteomes" id="UP000000819">
    <property type="component" value="Chromosome III"/>
</dbReference>
<proteinExistence type="predicted"/>
<name>I7IV35_ENCCU</name>
<reference evidence="2 3" key="1">
    <citation type="journal article" date="2001" name="Nature">
        <title>Genome sequence and gene compaction of the eukaryote parasite Encephalitozoon cuniculi.</title>
        <authorList>
            <person name="Katinka M.D."/>
            <person name="Duprat S."/>
            <person name="Cornillot E."/>
            <person name="Metenier G."/>
            <person name="Thomarat F."/>
            <person name="Prensier G."/>
            <person name="Barbe V."/>
            <person name="Peyretaillade E."/>
            <person name="Brottier P."/>
            <person name="Wincker P."/>
            <person name="Delbac F."/>
            <person name="El Alaoui H."/>
            <person name="Peyret P."/>
            <person name="Saurin W."/>
            <person name="Gouy M."/>
            <person name="Weissenbach J."/>
            <person name="Vivares C.P."/>
        </authorList>
    </citation>
    <scope>NUCLEOTIDE SEQUENCE [LARGE SCALE GENOMIC DNA]</scope>
    <source>
        <strain evidence="2 3">GB-M1</strain>
    </source>
</reference>
<gene>
    <name evidence="2" type="ordered locus">ECU03_0377</name>
</gene>
<dbReference type="OrthoDB" id="2197301at2759"/>
<dbReference type="RefSeq" id="NP_001402473.1">
    <property type="nucleotide sequence ID" value="NM_001415554.1"/>
</dbReference>
<dbReference type="InParanoid" id="I7IV35"/>
<keyword evidence="1" id="KW-0472">Membrane</keyword>
<dbReference type="KEGG" id="ecu:ECU03_0377"/>
<dbReference type="AlphaFoldDB" id="I7IV35"/>
<evidence type="ECO:0000256" key="1">
    <source>
        <dbReference type="SAM" id="Phobius"/>
    </source>
</evidence>
<evidence type="ECO:0000313" key="2">
    <source>
        <dbReference type="EMBL" id="CCI73916.1"/>
    </source>
</evidence>
<dbReference type="VEuPathDB" id="MicrosporidiaDB:ECU03_0377"/>
<sequence>MDHASKPGSKAVKEYERLPIIKKVPIVIYYCIEKSISRIPEKARKMISKGSSLLSVGHIVFCTAVPFVYIYRRDKSIVGDSILSAE</sequence>
<dbReference type="HOGENOM" id="CLU_2454734_0_0_1"/>